<feature type="domain" description="Transcription factor TFIIIC triple barrel" evidence="2">
    <location>
        <begin position="39"/>
        <end position="200"/>
    </location>
</feature>
<reference evidence="3 4" key="1">
    <citation type="submission" date="2024-06" db="EMBL/GenBank/DDBJ databases">
        <title>Complete genome of Phlyctema vagabunda strain 19-DSS-EL-015.</title>
        <authorList>
            <person name="Fiorenzani C."/>
        </authorList>
    </citation>
    <scope>NUCLEOTIDE SEQUENCE [LARGE SCALE GENOMIC DNA]</scope>
    <source>
        <strain evidence="3 4">19-DSS-EL-015</strain>
    </source>
</reference>
<proteinExistence type="predicted"/>
<evidence type="ECO:0000256" key="1">
    <source>
        <dbReference type="SAM" id="MobiDB-lite"/>
    </source>
</evidence>
<gene>
    <name evidence="3" type="ORF">PVAG01_03336</name>
</gene>
<evidence type="ECO:0000313" key="3">
    <source>
        <dbReference type="EMBL" id="KAL3424055.1"/>
    </source>
</evidence>
<feature type="region of interest" description="Disordered" evidence="1">
    <location>
        <begin position="379"/>
        <end position="446"/>
    </location>
</feature>
<organism evidence="3 4">
    <name type="scientific">Phlyctema vagabunda</name>
    <dbReference type="NCBI Taxonomy" id="108571"/>
    <lineage>
        <taxon>Eukaryota</taxon>
        <taxon>Fungi</taxon>
        <taxon>Dikarya</taxon>
        <taxon>Ascomycota</taxon>
        <taxon>Pezizomycotina</taxon>
        <taxon>Leotiomycetes</taxon>
        <taxon>Helotiales</taxon>
        <taxon>Dermateaceae</taxon>
        <taxon>Phlyctema</taxon>
    </lineage>
</organism>
<evidence type="ECO:0000313" key="4">
    <source>
        <dbReference type="Proteomes" id="UP001629113"/>
    </source>
</evidence>
<dbReference type="Gene3D" id="2.60.40.4370">
    <property type="match status" value="1"/>
</dbReference>
<accession>A0ABR4PL81</accession>
<dbReference type="EMBL" id="JBFCZG010000003">
    <property type="protein sequence ID" value="KAL3424055.1"/>
    <property type="molecule type" value="Genomic_DNA"/>
</dbReference>
<dbReference type="InterPro" id="IPR019481">
    <property type="entry name" value="TFIIIC_triple_barrel"/>
</dbReference>
<sequence length="446" mass="49883">MAQEHITPDMLETPPSLTTMSGSNDAEDSDEWEYEYSTTETETYYVTLDLTQPGMTQKRLKKTKLVGRVGKNLGWVDPGRQQLQVAQPDAPAAEDAEDAQGGEDDADGDLAHEASKPTVVEDIQIPRVTEVQILDLETSTPVVSYGGKVYNCRWEQNIGTELLFMKHNPNDPLPVVRSLPQGVDLLAASSVRIVSQPVHLEAKEDERSVSPAPREQTGTGPRFKIPIGHGASTKRKEQGRFLEKIMALKVKKGERDAVTVIAQRRKSKKQWERQYEDQRKQERNKLAQGLKKGGKTAERAQERLQAMDKEDADRGFVMTKSLRGRPAKFARENKSRPGRAKKSVTLNRHPTVFEQQQHGFGADDLPDSVMGTDYGDGLSVPTPQRWSDLEEDTNMVGGEAAYEDADMYDETGPANQGAEEPYNGEDNYDEDAPGEIDDTQQYEWQY</sequence>
<feature type="compositionally biased region" description="Polar residues" evidence="1">
    <location>
        <begin position="15"/>
        <end position="24"/>
    </location>
</feature>
<feature type="region of interest" description="Disordered" evidence="1">
    <location>
        <begin position="199"/>
        <end position="236"/>
    </location>
</feature>
<keyword evidence="4" id="KW-1185">Reference proteome</keyword>
<comment type="caution">
    <text evidence="3">The sequence shown here is derived from an EMBL/GenBank/DDBJ whole genome shotgun (WGS) entry which is preliminary data.</text>
</comment>
<name>A0ABR4PL81_9HELO</name>
<dbReference type="Proteomes" id="UP001629113">
    <property type="component" value="Unassembled WGS sequence"/>
</dbReference>
<feature type="region of interest" description="Disordered" evidence="1">
    <location>
        <begin position="1"/>
        <end position="32"/>
    </location>
</feature>
<feature type="region of interest" description="Disordered" evidence="1">
    <location>
        <begin position="77"/>
        <end position="110"/>
    </location>
</feature>
<protein>
    <recommendedName>
        <fullName evidence="2">Transcription factor TFIIIC triple barrel domain-containing protein</fullName>
    </recommendedName>
</protein>
<feature type="compositionally biased region" description="Acidic residues" evidence="1">
    <location>
        <begin position="92"/>
        <end position="108"/>
    </location>
</feature>
<evidence type="ECO:0000259" key="2">
    <source>
        <dbReference type="Pfam" id="PF10419"/>
    </source>
</evidence>
<feature type="compositionally biased region" description="Basic and acidic residues" evidence="1">
    <location>
        <begin position="269"/>
        <end position="285"/>
    </location>
</feature>
<feature type="region of interest" description="Disordered" evidence="1">
    <location>
        <begin position="266"/>
        <end position="299"/>
    </location>
</feature>
<dbReference type="Pfam" id="PF10419">
    <property type="entry name" value="TFIIIC_sub6"/>
    <property type="match status" value="1"/>
</dbReference>
<feature type="compositionally biased region" description="Acidic residues" evidence="1">
    <location>
        <begin position="422"/>
        <end position="440"/>
    </location>
</feature>